<name>A0A2M6ULA0_9BRAD</name>
<evidence type="ECO:0000313" key="1">
    <source>
        <dbReference type="EMBL" id="PIT05402.1"/>
    </source>
</evidence>
<dbReference type="RefSeq" id="WP_100180507.1">
    <property type="nucleotide sequence ID" value="NZ_LFJC01000003.1"/>
</dbReference>
<proteinExistence type="predicted"/>
<dbReference type="AlphaFoldDB" id="A0A2M6ULA0"/>
<organism evidence="1 2">
    <name type="scientific">Bradyrhizobium nitroreducens</name>
    <dbReference type="NCBI Taxonomy" id="709803"/>
    <lineage>
        <taxon>Bacteria</taxon>
        <taxon>Pseudomonadati</taxon>
        <taxon>Pseudomonadota</taxon>
        <taxon>Alphaproteobacteria</taxon>
        <taxon>Hyphomicrobiales</taxon>
        <taxon>Nitrobacteraceae</taxon>
        <taxon>Bradyrhizobium</taxon>
    </lineage>
</organism>
<dbReference type="Proteomes" id="UP000228930">
    <property type="component" value="Unassembled WGS sequence"/>
</dbReference>
<protein>
    <submittedName>
        <fullName evidence="1">Uncharacterized protein</fullName>
    </submittedName>
</protein>
<keyword evidence="2" id="KW-1185">Reference proteome</keyword>
<gene>
    <name evidence="1" type="ORF">TSA1_35175</name>
</gene>
<reference evidence="1 2" key="1">
    <citation type="submission" date="2015-06" db="EMBL/GenBank/DDBJ databases">
        <title>Comparative genome analysis of nirS-carrying Bradyrhizobium sp. strains.</title>
        <authorList>
            <person name="Ishii S."/>
            <person name="Jang J."/>
            <person name="Nishizawa T."/>
            <person name="Senoo K."/>
        </authorList>
    </citation>
    <scope>NUCLEOTIDE SEQUENCE [LARGE SCALE GENOMIC DNA]</scope>
    <source>
        <strain evidence="1 2">TSA1</strain>
    </source>
</reference>
<comment type="caution">
    <text evidence="1">The sequence shown here is derived from an EMBL/GenBank/DDBJ whole genome shotgun (WGS) entry which is preliminary data.</text>
</comment>
<sequence>MSINVLGLAKGESHKYELGMDGSANITGSIMCIMDERFKEGTSATDAWQKILDAGGKNDGITYIINVIKSGKQWAYVGKTLGTFKSRYTNGPTGGLLQVFKFYDPKDILDCTLYNVSHPALMEGWCYQVLAAKKYNVTNVQDPC</sequence>
<dbReference type="EMBL" id="LFJC01000003">
    <property type="protein sequence ID" value="PIT05402.1"/>
    <property type="molecule type" value="Genomic_DNA"/>
</dbReference>
<evidence type="ECO:0000313" key="2">
    <source>
        <dbReference type="Proteomes" id="UP000228930"/>
    </source>
</evidence>
<accession>A0A2M6ULA0</accession>